<dbReference type="RefSeq" id="WP_116284176.1">
    <property type="nucleotide sequence ID" value="NZ_NBXA01000026.1"/>
</dbReference>
<comment type="caution">
    <text evidence="3">The sequence shown here is derived from an EMBL/GenBank/DDBJ whole genome shotgun (WGS) entry which is preliminary data.</text>
</comment>
<keyword evidence="1" id="KW-0560">Oxidoreductase</keyword>
<proteinExistence type="predicted"/>
<evidence type="ECO:0008006" key="5">
    <source>
        <dbReference type="Google" id="ProtNLM"/>
    </source>
</evidence>
<evidence type="ECO:0000313" key="4">
    <source>
        <dbReference type="Proteomes" id="UP000256709"/>
    </source>
</evidence>
<dbReference type="InterPro" id="IPR016162">
    <property type="entry name" value="Ald_DH_N"/>
</dbReference>
<evidence type="ECO:0000256" key="1">
    <source>
        <dbReference type="ARBA" id="ARBA00023002"/>
    </source>
</evidence>
<evidence type="ECO:0000313" key="3">
    <source>
        <dbReference type="EMBL" id="RFA07638.1"/>
    </source>
</evidence>
<sequence>MTLLPATDSSARETRLRRAITLPQPATDPRGLAASHRDGVSSADAASRWQVSSRANLERVFTRIITALSLSAHGQTAAKQFTIFLRHSAPHISRVEADQPSSIFGQPVHSASRPIGTALIVSAPSCDPFIVTENIAAALVARNCVELALFEQPEPELSAVIAALQQILPEGVFSVLHDRAGWGGRGPETAIIILTPDQWFLTNRDRVRSGVPVSPRAMVGFYSR</sequence>
<evidence type="ECO:0000256" key="2">
    <source>
        <dbReference type="SAM" id="MobiDB-lite"/>
    </source>
</evidence>
<dbReference type="InterPro" id="IPR016161">
    <property type="entry name" value="Ald_DH/histidinol_DH"/>
</dbReference>
<name>A0A3E0VDU1_9MICO</name>
<reference evidence="3 4" key="1">
    <citation type="submission" date="2017-04" db="EMBL/GenBank/DDBJ databases">
        <title>Comparative genome analysis of Subtercola boreus.</title>
        <authorList>
            <person name="Cho Y.-J."/>
            <person name="Cho A."/>
            <person name="Kim O.-S."/>
            <person name="Lee J.-I."/>
        </authorList>
    </citation>
    <scope>NUCLEOTIDE SEQUENCE [LARGE SCALE GENOMIC DNA]</scope>
    <source>
        <strain evidence="3 4">P27444</strain>
    </source>
</reference>
<dbReference type="Proteomes" id="UP000256709">
    <property type="component" value="Unassembled WGS sequence"/>
</dbReference>
<dbReference type="AlphaFoldDB" id="A0A3E0VDU1"/>
<accession>A0A3E0VDU1</accession>
<dbReference type="Gene3D" id="3.40.605.10">
    <property type="entry name" value="Aldehyde Dehydrogenase, Chain A, domain 1"/>
    <property type="match status" value="1"/>
</dbReference>
<dbReference type="EMBL" id="NBXA01000026">
    <property type="protein sequence ID" value="RFA07638.1"/>
    <property type="molecule type" value="Genomic_DNA"/>
</dbReference>
<organism evidence="3 4">
    <name type="scientific">Subtercola boreus</name>
    <dbReference type="NCBI Taxonomy" id="120213"/>
    <lineage>
        <taxon>Bacteria</taxon>
        <taxon>Bacillati</taxon>
        <taxon>Actinomycetota</taxon>
        <taxon>Actinomycetes</taxon>
        <taxon>Micrococcales</taxon>
        <taxon>Microbacteriaceae</taxon>
        <taxon>Subtercola</taxon>
    </lineage>
</organism>
<gene>
    <name evidence="3" type="ORF">B7R21_15815</name>
</gene>
<feature type="region of interest" description="Disordered" evidence="2">
    <location>
        <begin position="19"/>
        <end position="39"/>
    </location>
</feature>
<dbReference type="SUPFAM" id="SSF53720">
    <property type="entry name" value="ALDH-like"/>
    <property type="match status" value="1"/>
</dbReference>
<dbReference type="GO" id="GO:0016491">
    <property type="term" value="F:oxidoreductase activity"/>
    <property type="evidence" value="ECO:0007669"/>
    <property type="project" value="UniProtKB-KW"/>
</dbReference>
<protein>
    <recommendedName>
        <fullName evidence="5">Aldehyde dehydrogenase domain-containing protein</fullName>
    </recommendedName>
</protein>